<dbReference type="AlphaFoldDB" id="A0A2W4SEB5"/>
<dbReference type="InterPro" id="IPR002925">
    <property type="entry name" value="Dienelactn_hydro"/>
</dbReference>
<accession>A0A2W4SEB5</accession>
<gene>
    <name evidence="2" type="ORF">DM484_22145</name>
</gene>
<reference evidence="2 3" key="1">
    <citation type="journal article" date="2018" name="Aquat. Microb. Ecol.">
        <title>Gammaproteobacterial methanotrophs dominate.</title>
        <authorList>
            <person name="Rissanen A.J."/>
            <person name="Saarenheimo J."/>
            <person name="Tiirola M."/>
            <person name="Peura S."/>
            <person name="Aalto S.L."/>
            <person name="Karvinen A."/>
            <person name="Nykanen H."/>
        </authorList>
    </citation>
    <scope>NUCLEOTIDE SEQUENCE [LARGE SCALE GENOMIC DNA]</scope>
    <source>
        <strain evidence="2">AMbin10</strain>
    </source>
</reference>
<dbReference type="EMBL" id="QJPH01000445">
    <property type="protein sequence ID" value="PZN73790.1"/>
    <property type="molecule type" value="Genomic_DNA"/>
</dbReference>
<evidence type="ECO:0000259" key="1">
    <source>
        <dbReference type="Pfam" id="PF01738"/>
    </source>
</evidence>
<protein>
    <submittedName>
        <fullName evidence="2">Carboxymethylenebutenolidase</fullName>
    </submittedName>
</protein>
<organism evidence="2 3">
    <name type="scientific">Candidatus Methylumidiphilus alinenensis</name>
    <dbReference type="NCBI Taxonomy" id="2202197"/>
    <lineage>
        <taxon>Bacteria</taxon>
        <taxon>Pseudomonadati</taxon>
        <taxon>Pseudomonadota</taxon>
        <taxon>Gammaproteobacteria</taxon>
        <taxon>Methylococcales</taxon>
        <taxon>Candidatus Methylumidiphilus</taxon>
    </lineage>
</organism>
<proteinExistence type="predicted"/>
<dbReference type="InterPro" id="IPR029058">
    <property type="entry name" value="AB_hydrolase_fold"/>
</dbReference>
<dbReference type="Pfam" id="PF01738">
    <property type="entry name" value="DLH"/>
    <property type="match status" value="1"/>
</dbReference>
<dbReference type="PANTHER" id="PTHR22946">
    <property type="entry name" value="DIENELACTONE HYDROLASE DOMAIN-CONTAINING PROTEIN-RELATED"/>
    <property type="match status" value="1"/>
</dbReference>
<dbReference type="SUPFAM" id="SSF53474">
    <property type="entry name" value="alpha/beta-Hydrolases"/>
    <property type="match status" value="1"/>
</dbReference>
<sequence>MTISTRSIEYQHNGTLLEAVLAWDNAILEPRSAVMVAPAWAGRDAFAINKAHALASLGYVGFALDMYGNGIVGTGPEENARLMSPFMEDRALLQGRMIAALETVRQQPEVDAARVAAIGFCFGGLCVLDLARSGADLNGVVSFHGLFMPPGNSNAKKIRAKVLVLHGYDDPMATPEQMLGLANELTLAEADWQIHAYGGTVHAFTNPVANDPGFGTVYKEAADRRSWQSMGNFLEEVLK</sequence>
<dbReference type="GO" id="GO:0016787">
    <property type="term" value="F:hydrolase activity"/>
    <property type="evidence" value="ECO:0007669"/>
    <property type="project" value="InterPro"/>
</dbReference>
<dbReference type="PANTHER" id="PTHR22946:SF0">
    <property type="entry name" value="DIENELACTONE HYDROLASE DOMAIN-CONTAINING PROTEIN"/>
    <property type="match status" value="1"/>
</dbReference>
<comment type="caution">
    <text evidence="2">The sequence shown here is derived from an EMBL/GenBank/DDBJ whole genome shotgun (WGS) entry which is preliminary data.</text>
</comment>
<dbReference type="Proteomes" id="UP000249396">
    <property type="component" value="Unassembled WGS sequence"/>
</dbReference>
<evidence type="ECO:0000313" key="2">
    <source>
        <dbReference type="EMBL" id="PZN73790.1"/>
    </source>
</evidence>
<dbReference type="Gene3D" id="3.40.50.1820">
    <property type="entry name" value="alpha/beta hydrolase"/>
    <property type="match status" value="1"/>
</dbReference>
<feature type="domain" description="Dienelactone hydrolase" evidence="1">
    <location>
        <begin position="21"/>
        <end position="237"/>
    </location>
</feature>
<dbReference type="InterPro" id="IPR050261">
    <property type="entry name" value="FrsA_esterase"/>
</dbReference>
<evidence type="ECO:0000313" key="3">
    <source>
        <dbReference type="Proteomes" id="UP000249396"/>
    </source>
</evidence>
<name>A0A2W4SEB5_9GAMM</name>